<evidence type="ECO:0000256" key="2">
    <source>
        <dbReference type="ARBA" id="ARBA00022679"/>
    </source>
</evidence>
<evidence type="ECO:0000259" key="5">
    <source>
        <dbReference type="Pfam" id="PF02911"/>
    </source>
</evidence>
<dbReference type="SUPFAM" id="SSF50486">
    <property type="entry name" value="FMT C-terminal domain-like"/>
    <property type="match status" value="1"/>
</dbReference>
<dbReference type="GO" id="GO:0005829">
    <property type="term" value="C:cytosol"/>
    <property type="evidence" value="ECO:0007669"/>
    <property type="project" value="TreeGrafter"/>
</dbReference>
<dbReference type="PANTHER" id="PTHR11138">
    <property type="entry name" value="METHIONYL-TRNA FORMYLTRANSFERASE"/>
    <property type="match status" value="1"/>
</dbReference>
<dbReference type="PANTHER" id="PTHR11138:SF5">
    <property type="entry name" value="METHIONYL-TRNA FORMYLTRANSFERASE, MITOCHONDRIAL"/>
    <property type="match status" value="1"/>
</dbReference>
<evidence type="ECO:0000259" key="4">
    <source>
        <dbReference type="Pfam" id="PF00551"/>
    </source>
</evidence>
<dbReference type="EMBL" id="JACHEU010000004">
    <property type="protein sequence ID" value="MBB6014261.1"/>
    <property type="molecule type" value="Genomic_DNA"/>
</dbReference>
<keyword evidence="2 6" id="KW-0808">Transferase</keyword>
<evidence type="ECO:0000256" key="3">
    <source>
        <dbReference type="ARBA" id="ARBA00022917"/>
    </source>
</evidence>
<reference evidence="6 7" key="1">
    <citation type="submission" date="2020-08" db="EMBL/GenBank/DDBJ databases">
        <title>Genomic Encyclopedia of Type Strains, Phase IV (KMG-IV): sequencing the most valuable type-strain genomes for metagenomic binning, comparative biology and taxonomic classification.</title>
        <authorList>
            <person name="Goeker M."/>
        </authorList>
    </citation>
    <scope>NUCLEOTIDE SEQUENCE [LARGE SCALE GENOMIC DNA]</scope>
    <source>
        <strain evidence="6 7">DSM 11099</strain>
    </source>
</reference>
<feature type="domain" description="Formyl transferase C-terminal" evidence="5">
    <location>
        <begin position="202"/>
        <end position="299"/>
    </location>
</feature>
<dbReference type="Gene3D" id="3.40.50.12230">
    <property type="match status" value="1"/>
</dbReference>
<protein>
    <submittedName>
        <fullName evidence="6">Methionyl-tRNA formyltransferase</fullName>
        <ecNumber evidence="6">2.1.2.9</ecNumber>
    </submittedName>
</protein>
<dbReference type="EC" id="2.1.2.9" evidence="6"/>
<comment type="similarity">
    <text evidence="1">Belongs to the Fmt family.</text>
</comment>
<feature type="domain" description="Formyl transferase N-terminal" evidence="4">
    <location>
        <begin position="1"/>
        <end position="160"/>
    </location>
</feature>
<dbReference type="Proteomes" id="UP000533306">
    <property type="component" value="Unassembled WGS sequence"/>
</dbReference>
<dbReference type="SUPFAM" id="SSF53328">
    <property type="entry name" value="Formyltransferase"/>
    <property type="match status" value="1"/>
</dbReference>
<dbReference type="InterPro" id="IPR005793">
    <property type="entry name" value="Formyl_trans_C"/>
</dbReference>
<dbReference type="InterPro" id="IPR011034">
    <property type="entry name" value="Formyl_transferase-like_C_sf"/>
</dbReference>
<keyword evidence="7" id="KW-1185">Reference proteome</keyword>
<dbReference type="GO" id="GO:0004479">
    <property type="term" value="F:methionyl-tRNA formyltransferase activity"/>
    <property type="evidence" value="ECO:0007669"/>
    <property type="project" value="UniProtKB-EC"/>
</dbReference>
<proteinExistence type="inferred from homology"/>
<dbReference type="InterPro" id="IPR044135">
    <property type="entry name" value="Met-tRNA-FMT_C"/>
</dbReference>
<dbReference type="InterPro" id="IPR002376">
    <property type="entry name" value="Formyl_transf_N"/>
</dbReference>
<gene>
    <name evidence="6" type="ORF">HNR59_003655</name>
</gene>
<organism evidence="6 7">
    <name type="scientific">Aquamicrobium lusatiense</name>
    <dbReference type="NCBI Taxonomy" id="89772"/>
    <lineage>
        <taxon>Bacteria</taxon>
        <taxon>Pseudomonadati</taxon>
        <taxon>Pseudomonadota</taxon>
        <taxon>Alphaproteobacteria</taxon>
        <taxon>Hyphomicrobiales</taxon>
        <taxon>Phyllobacteriaceae</taxon>
        <taxon>Aquamicrobium</taxon>
    </lineage>
</organism>
<dbReference type="RefSeq" id="WP_183832428.1">
    <property type="nucleotide sequence ID" value="NZ_JACHEU010000004.1"/>
</dbReference>
<evidence type="ECO:0000256" key="1">
    <source>
        <dbReference type="ARBA" id="ARBA00010699"/>
    </source>
</evidence>
<comment type="caution">
    <text evidence="6">The sequence shown here is derived from an EMBL/GenBank/DDBJ whole genome shotgun (WGS) entry which is preliminary data.</text>
</comment>
<dbReference type="Pfam" id="PF02911">
    <property type="entry name" value="Formyl_trans_C"/>
    <property type="match status" value="1"/>
</dbReference>
<accession>A0A7W9S521</accession>
<evidence type="ECO:0000313" key="6">
    <source>
        <dbReference type="EMBL" id="MBB6014261.1"/>
    </source>
</evidence>
<keyword evidence="3" id="KW-0648">Protein biosynthesis</keyword>
<dbReference type="Pfam" id="PF00551">
    <property type="entry name" value="Formyl_trans_N"/>
    <property type="match status" value="1"/>
</dbReference>
<dbReference type="CDD" id="cd08704">
    <property type="entry name" value="Met_tRNA_FMT_C"/>
    <property type="match status" value="1"/>
</dbReference>
<evidence type="ECO:0000313" key="7">
    <source>
        <dbReference type="Proteomes" id="UP000533306"/>
    </source>
</evidence>
<dbReference type="AlphaFoldDB" id="A0A7W9S521"/>
<sequence length="322" mass="34586">MRIAIIGQQAFGKSVLEAFLARGDEVAGVFCAPEKPGARPDPLRLAAEELGLRVFQLPNLKSPTAEGALRALDVDLAVMAYVLQFAPQSFVNIPRHGTIQYHPSLLPKYRGPSSINWPIIKGDTETGLTIFRPTDGLDEGPVILQKRVAIGPEDTLGTVYFDGLFPLGVEAMLEAADLVVEGRHTETVQDEDAASYEGWCRDAEARISWSAHIDMIHNLIRGCDPAPGAWTTVLGEKVRLFEARKHQVRRFGDVQGKPGEIVGIAEETITISVQGGTVEIAKVRTEAGKKMSAAAFAKSLGLSTGDKLESHAAPDLAAASGQ</sequence>
<dbReference type="InterPro" id="IPR036477">
    <property type="entry name" value="Formyl_transf_N_sf"/>
</dbReference>
<name>A0A7W9S521_9HYPH</name>